<accession>A0ABQ0A5B7</accession>
<sequence>MISNVLREKPYLFEFFQAVRLLELSSTSPEKNLGEGKLAPGLKARYNDELVYFKNNPKLSFNASDIQKLEFIDPQLTDDDRAAWKMTVSILGLVGSQGVMPQYFSESVLLELRRKNTDLVDFINFIEHRAVSLFYQSWAKYQLPVNYERSKRTHQHKRDVVTHSLLSLLGLGTEELMYRQIFSDETLISCAGFISRPTVTAEGIAKIIKHQFGFDSEIKQFVCQWQELPEDLLTRLPGAEVPKGQNNILGQNTLLGRRCYNTQGKFSVVIDGDQNKNYERLAPGSKTLMELQSMLKFVCGSEFEFAIEIILPTDTYYETQLSESTEPLLGWNTRLRASDYSSNERESVVLSQDIHSPSESLPLVQ</sequence>
<name>A0ABQ0A5B7_9GAMM</name>
<reference evidence="1 2" key="1">
    <citation type="submission" date="2024-04" db="EMBL/GenBank/DDBJ databases">
        <title>Draft genome sequence of Sessilibacter corallicola NBRC 116591.</title>
        <authorList>
            <person name="Miyakawa T."/>
            <person name="Kusuya Y."/>
            <person name="Miura T."/>
        </authorList>
    </citation>
    <scope>NUCLEOTIDE SEQUENCE [LARGE SCALE GENOMIC DNA]</scope>
    <source>
        <strain evidence="1 2">KU-00831-HH</strain>
    </source>
</reference>
<protein>
    <submittedName>
        <fullName evidence="1">Type VI secretion system baseplate subunit TssG</fullName>
    </submittedName>
</protein>
<dbReference type="NCBIfam" id="TIGR03347">
    <property type="entry name" value="VI_chp_1"/>
    <property type="match status" value="1"/>
</dbReference>
<dbReference type="RefSeq" id="WP_353301568.1">
    <property type="nucleotide sequence ID" value="NZ_BAABWN010000001.1"/>
</dbReference>
<organism evidence="1 2">
    <name type="scientific">Sessilibacter corallicola</name>
    <dbReference type="NCBI Taxonomy" id="2904075"/>
    <lineage>
        <taxon>Bacteria</taxon>
        <taxon>Pseudomonadati</taxon>
        <taxon>Pseudomonadota</taxon>
        <taxon>Gammaproteobacteria</taxon>
        <taxon>Cellvibrionales</taxon>
        <taxon>Cellvibrionaceae</taxon>
        <taxon>Sessilibacter</taxon>
    </lineage>
</organism>
<comment type="caution">
    <text evidence="1">The sequence shown here is derived from an EMBL/GenBank/DDBJ whole genome shotgun (WGS) entry which is preliminary data.</text>
</comment>
<dbReference type="PANTHER" id="PTHR35564">
    <property type="match status" value="1"/>
</dbReference>
<evidence type="ECO:0000313" key="1">
    <source>
        <dbReference type="EMBL" id="GAA6166703.1"/>
    </source>
</evidence>
<dbReference type="Pfam" id="PF06996">
    <property type="entry name" value="T6SS_TssG"/>
    <property type="match status" value="1"/>
</dbReference>
<dbReference type="InterPro" id="IPR010732">
    <property type="entry name" value="T6SS_TssG-like"/>
</dbReference>
<proteinExistence type="predicted"/>
<dbReference type="PANTHER" id="PTHR35564:SF4">
    <property type="entry name" value="CYTOPLASMIC PROTEIN"/>
    <property type="match status" value="1"/>
</dbReference>
<evidence type="ECO:0000313" key="2">
    <source>
        <dbReference type="Proteomes" id="UP001465153"/>
    </source>
</evidence>
<keyword evidence="2" id="KW-1185">Reference proteome</keyword>
<gene>
    <name evidence="1" type="primary">tssG</name>
    <name evidence="1" type="ORF">NBRC116591_05130</name>
</gene>
<dbReference type="Proteomes" id="UP001465153">
    <property type="component" value="Unassembled WGS sequence"/>
</dbReference>
<dbReference type="EMBL" id="BAABWN010000001">
    <property type="protein sequence ID" value="GAA6166703.1"/>
    <property type="molecule type" value="Genomic_DNA"/>
</dbReference>